<evidence type="ECO:0000313" key="5">
    <source>
        <dbReference type="Proteomes" id="UP000008792"/>
    </source>
</evidence>
<proteinExistence type="predicted"/>
<dbReference type="Pfam" id="PF00188">
    <property type="entry name" value="CAP"/>
    <property type="match status" value="1"/>
</dbReference>
<reference evidence="4 5" key="1">
    <citation type="journal article" date="2007" name="Nature">
        <title>Evolution of genes and genomes on the Drosophila phylogeny.</title>
        <authorList>
            <consortium name="Drosophila 12 Genomes Consortium"/>
            <person name="Clark A.G."/>
            <person name="Eisen M.B."/>
            <person name="Smith D.R."/>
            <person name="Bergman C.M."/>
            <person name="Oliver B."/>
            <person name="Markow T.A."/>
            <person name="Kaufman T.C."/>
            <person name="Kellis M."/>
            <person name="Gelbart W."/>
            <person name="Iyer V.N."/>
            <person name="Pollard D.A."/>
            <person name="Sackton T.B."/>
            <person name="Larracuente A.M."/>
            <person name="Singh N.D."/>
            <person name="Abad J.P."/>
            <person name="Abt D.N."/>
            <person name="Adryan B."/>
            <person name="Aguade M."/>
            <person name="Akashi H."/>
            <person name="Anderson W.W."/>
            <person name="Aquadro C.F."/>
            <person name="Ardell D.H."/>
            <person name="Arguello R."/>
            <person name="Artieri C.G."/>
            <person name="Barbash D.A."/>
            <person name="Barker D."/>
            <person name="Barsanti P."/>
            <person name="Batterham P."/>
            <person name="Batzoglou S."/>
            <person name="Begun D."/>
            <person name="Bhutkar A."/>
            <person name="Blanco E."/>
            <person name="Bosak S.A."/>
            <person name="Bradley R.K."/>
            <person name="Brand A.D."/>
            <person name="Brent M.R."/>
            <person name="Brooks A.N."/>
            <person name="Brown R.H."/>
            <person name="Butlin R.K."/>
            <person name="Caggese C."/>
            <person name="Calvi B.R."/>
            <person name="Bernardo de Carvalho A."/>
            <person name="Caspi A."/>
            <person name="Castrezana S."/>
            <person name="Celniker S.E."/>
            <person name="Chang J.L."/>
            <person name="Chapple C."/>
            <person name="Chatterji S."/>
            <person name="Chinwalla A."/>
            <person name="Civetta A."/>
            <person name="Clifton S.W."/>
            <person name="Comeron J.M."/>
            <person name="Costello J.C."/>
            <person name="Coyne J.A."/>
            <person name="Daub J."/>
            <person name="David R.G."/>
            <person name="Delcher A.L."/>
            <person name="Delehaunty K."/>
            <person name="Do C.B."/>
            <person name="Ebling H."/>
            <person name="Edwards K."/>
            <person name="Eickbush T."/>
            <person name="Evans J.D."/>
            <person name="Filipski A."/>
            <person name="Findeiss S."/>
            <person name="Freyhult E."/>
            <person name="Fulton L."/>
            <person name="Fulton R."/>
            <person name="Garcia A.C."/>
            <person name="Gardiner A."/>
            <person name="Garfield D.A."/>
            <person name="Garvin B.E."/>
            <person name="Gibson G."/>
            <person name="Gilbert D."/>
            <person name="Gnerre S."/>
            <person name="Godfrey J."/>
            <person name="Good R."/>
            <person name="Gotea V."/>
            <person name="Gravely B."/>
            <person name="Greenberg A.J."/>
            <person name="Griffiths-Jones S."/>
            <person name="Gross S."/>
            <person name="Guigo R."/>
            <person name="Gustafson E.A."/>
            <person name="Haerty W."/>
            <person name="Hahn M.W."/>
            <person name="Halligan D.L."/>
            <person name="Halpern A.L."/>
            <person name="Halter G.M."/>
            <person name="Han M.V."/>
            <person name="Heger A."/>
            <person name="Hillier L."/>
            <person name="Hinrichs A.S."/>
            <person name="Holmes I."/>
            <person name="Hoskins R.A."/>
            <person name="Hubisz M.J."/>
            <person name="Hultmark D."/>
            <person name="Huntley M.A."/>
            <person name="Jaffe D.B."/>
            <person name="Jagadeeshan S."/>
            <person name="Jeck W.R."/>
            <person name="Johnson J."/>
            <person name="Jones C.D."/>
            <person name="Jordan W.C."/>
            <person name="Karpen G.H."/>
            <person name="Kataoka E."/>
            <person name="Keightley P.D."/>
            <person name="Kheradpour P."/>
            <person name="Kirkness E.F."/>
            <person name="Koerich L.B."/>
            <person name="Kristiansen K."/>
            <person name="Kudrna D."/>
            <person name="Kulathinal R.J."/>
            <person name="Kumar S."/>
            <person name="Kwok R."/>
            <person name="Lander E."/>
            <person name="Langley C.H."/>
            <person name="Lapoint R."/>
            <person name="Lazzaro B.P."/>
            <person name="Lee S.J."/>
            <person name="Levesque L."/>
            <person name="Li R."/>
            <person name="Lin C.F."/>
            <person name="Lin M.F."/>
            <person name="Lindblad-Toh K."/>
            <person name="Llopart A."/>
            <person name="Long M."/>
            <person name="Low L."/>
            <person name="Lozovsky E."/>
            <person name="Lu J."/>
            <person name="Luo M."/>
            <person name="Machado C.A."/>
            <person name="Makalowski W."/>
            <person name="Marzo M."/>
            <person name="Matsuda M."/>
            <person name="Matzkin L."/>
            <person name="McAllister B."/>
            <person name="McBride C.S."/>
            <person name="McKernan B."/>
            <person name="McKernan K."/>
            <person name="Mendez-Lago M."/>
            <person name="Minx P."/>
            <person name="Mollenhauer M.U."/>
            <person name="Montooth K."/>
            <person name="Mount S.M."/>
            <person name="Mu X."/>
            <person name="Myers E."/>
            <person name="Negre B."/>
            <person name="Newfeld S."/>
            <person name="Nielsen R."/>
            <person name="Noor M.A."/>
            <person name="O'Grady P."/>
            <person name="Pachter L."/>
            <person name="Papaceit M."/>
            <person name="Parisi M.J."/>
            <person name="Parisi M."/>
            <person name="Parts L."/>
            <person name="Pedersen J.S."/>
            <person name="Pesole G."/>
            <person name="Phillippy A.M."/>
            <person name="Ponting C.P."/>
            <person name="Pop M."/>
            <person name="Porcelli D."/>
            <person name="Powell J.R."/>
            <person name="Prohaska S."/>
            <person name="Pruitt K."/>
            <person name="Puig M."/>
            <person name="Quesneville H."/>
            <person name="Ram K.R."/>
            <person name="Rand D."/>
            <person name="Rasmussen M.D."/>
            <person name="Reed L.K."/>
            <person name="Reenan R."/>
            <person name="Reily A."/>
            <person name="Remington K.A."/>
            <person name="Rieger T.T."/>
            <person name="Ritchie M.G."/>
            <person name="Robin C."/>
            <person name="Rogers Y.H."/>
            <person name="Rohde C."/>
            <person name="Rozas J."/>
            <person name="Rubenfield M.J."/>
            <person name="Ruiz A."/>
            <person name="Russo S."/>
            <person name="Salzberg S.L."/>
            <person name="Sanchez-Gracia A."/>
            <person name="Saranga D.J."/>
            <person name="Sato H."/>
            <person name="Schaeffer S.W."/>
            <person name="Schatz M.C."/>
            <person name="Schlenke T."/>
            <person name="Schwartz R."/>
            <person name="Segarra C."/>
            <person name="Singh R.S."/>
            <person name="Sirot L."/>
            <person name="Sirota M."/>
            <person name="Sisneros N.B."/>
            <person name="Smith C.D."/>
            <person name="Smith T.F."/>
            <person name="Spieth J."/>
            <person name="Stage D.E."/>
            <person name="Stark A."/>
            <person name="Stephan W."/>
            <person name="Strausberg R.L."/>
            <person name="Strempel S."/>
            <person name="Sturgill D."/>
            <person name="Sutton G."/>
            <person name="Sutton G.G."/>
            <person name="Tao W."/>
            <person name="Teichmann S."/>
            <person name="Tobari Y.N."/>
            <person name="Tomimura Y."/>
            <person name="Tsolas J.M."/>
            <person name="Valente V.L."/>
            <person name="Venter E."/>
            <person name="Venter J.C."/>
            <person name="Vicario S."/>
            <person name="Vieira F.G."/>
            <person name="Vilella A.J."/>
            <person name="Villasante A."/>
            <person name="Walenz B."/>
            <person name="Wang J."/>
            <person name="Wasserman M."/>
            <person name="Watts T."/>
            <person name="Wilson D."/>
            <person name="Wilson R.K."/>
            <person name="Wing R.A."/>
            <person name="Wolfner M.F."/>
            <person name="Wong A."/>
            <person name="Wong G.K."/>
            <person name="Wu C.I."/>
            <person name="Wu G."/>
            <person name="Yamamoto D."/>
            <person name="Yang H.P."/>
            <person name="Yang S.P."/>
            <person name="Yorke J.A."/>
            <person name="Yoshida K."/>
            <person name="Zdobnov E."/>
            <person name="Zhang P."/>
            <person name="Zhang Y."/>
            <person name="Zimin A.V."/>
            <person name="Baldwin J."/>
            <person name="Abdouelleil A."/>
            <person name="Abdulkadir J."/>
            <person name="Abebe A."/>
            <person name="Abera B."/>
            <person name="Abreu J."/>
            <person name="Acer S.C."/>
            <person name="Aftuck L."/>
            <person name="Alexander A."/>
            <person name="An P."/>
            <person name="Anderson E."/>
            <person name="Anderson S."/>
            <person name="Arachi H."/>
            <person name="Azer M."/>
            <person name="Bachantsang P."/>
            <person name="Barry A."/>
            <person name="Bayul T."/>
            <person name="Berlin A."/>
            <person name="Bessette D."/>
            <person name="Bloom T."/>
            <person name="Blye J."/>
            <person name="Boguslavskiy L."/>
            <person name="Bonnet C."/>
            <person name="Boukhgalter B."/>
            <person name="Bourzgui I."/>
            <person name="Brown A."/>
            <person name="Cahill P."/>
            <person name="Channer S."/>
            <person name="Cheshatsang Y."/>
            <person name="Chuda L."/>
            <person name="Citroen M."/>
            <person name="Collymore A."/>
            <person name="Cooke P."/>
            <person name="Costello M."/>
            <person name="D'Aco K."/>
            <person name="Daza R."/>
            <person name="De Haan G."/>
            <person name="DeGray S."/>
            <person name="DeMaso C."/>
            <person name="Dhargay N."/>
            <person name="Dooley K."/>
            <person name="Dooley E."/>
            <person name="Doricent M."/>
            <person name="Dorje P."/>
            <person name="Dorjee K."/>
            <person name="Dupes A."/>
            <person name="Elong R."/>
            <person name="Falk J."/>
            <person name="Farina A."/>
            <person name="Faro S."/>
            <person name="Ferguson D."/>
            <person name="Fisher S."/>
            <person name="Foley C.D."/>
            <person name="Franke A."/>
            <person name="Friedrich D."/>
            <person name="Gadbois L."/>
            <person name="Gearin G."/>
            <person name="Gearin C.R."/>
            <person name="Giannoukos G."/>
            <person name="Goode T."/>
            <person name="Graham J."/>
            <person name="Grandbois E."/>
            <person name="Grewal S."/>
            <person name="Gyaltsen K."/>
            <person name="Hafez N."/>
            <person name="Hagos B."/>
            <person name="Hall J."/>
            <person name="Henson C."/>
            <person name="Hollinger A."/>
            <person name="Honan T."/>
            <person name="Huard M.D."/>
            <person name="Hughes L."/>
            <person name="Hurhula B."/>
            <person name="Husby M.E."/>
            <person name="Kamat A."/>
            <person name="Kanga B."/>
            <person name="Kashin S."/>
            <person name="Khazanovich D."/>
            <person name="Kisner P."/>
            <person name="Lance K."/>
            <person name="Lara M."/>
            <person name="Lee W."/>
            <person name="Lennon N."/>
            <person name="Letendre F."/>
            <person name="LeVine R."/>
            <person name="Lipovsky A."/>
            <person name="Liu X."/>
            <person name="Liu J."/>
            <person name="Liu S."/>
            <person name="Lokyitsang T."/>
            <person name="Lokyitsang Y."/>
            <person name="Lubonja R."/>
            <person name="Lui A."/>
            <person name="MacDonald P."/>
            <person name="Magnisalis V."/>
            <person name="Maru K."/>
            <person name="Matthews C."/>
            <person name="McCusker W."/>
            <person name="McDonough S."/>
            <person name="Mehta T."/>
            <person name="Meldrim J."/>
            <person name="Meneus L."/>
            <person name="Mihai O."/>
            <person name="Mihalev A."/>
            <person name="Mihova T."/>
            <person name="Mittelman R."/>
            <person name="Mlenga V."/>
            <person name="Montmayeur A."/>
            <person name="Mulrain L."/>
            <person name="Navidi A."/>
            <person name="Naylor J."/>
            <person name="Negash T."/>
            <person name="Nguyen T."/>
            <person name="Nguyen N."/>
            <person name="Nicol R."/>
            <person name="Norbu C."/>
            <person name="Norbu N."/>
            <person name="Novod N."/>
            <person name="O'Neill B."/>
            <person name="Osman S."/>
            <person name="Markiewicz E."/>
            <person name="Oyono O.L."/>
            <person name="Patti C."/>
            <person name="Phunkhang P."/>
            <person name="Pierre F."/>
            <person name="Priest M."/>
            <person name="Raghuraman S."/>
            <person name="Rege F."/>
            <person name="Reyes R."/>
            <person name="Rise C."/>
            <person name="Rogov P."/>
            <person name="Ross K."/>
            <person name="Ryan E."/>
            <person name="Settipalli S."/>
            <person name="Shea T."/>
            <person name="Sherpa N."/>
            <person name="Shi L."/>
            <person name="Shih D."/>
            <person name="Sparrow T."/>
            <person name="Spaulding J."/>
            <person name="Stalker J."/>
            <person name="Stange-Thomann N."/>
            <person name="Stavropoulos S."/>
            <person name="Stone C."/>
            <person name="Strader C."/>
            <person name="Tesfaye S."/>
            <person name="Thomson T."/>
            <person name="Thoulutsang Y."/>
            <person name="Thoulutsang D."/>
            <person name="Topham K."/>
            <person name="Topping I."/>
            <person name="Tsamla T."/>
            <person name="Vassiliev H."/>
            <person name="Vo A."/>
            <person name="Wangchuk T."/>
            <person name="Wangdi T."/>
            <person name="Weiand M."/>
            <person name="Wilkinson J."/>
            <person name="Wilson A."/>
            <person name="Yadav S."/>
            <person name="Young G."/>
            <person name="Yu Q."/>
            <person name="Zembek L."/>
            <person name="Zhong D."/>
            <person name="Zimmer A."/>
            <person name="Zwirko Z."/>
            <person name="Jaffe D.B."/>
            <person name="Alvarez P."/>
            <person name="Brockman W."/>
            <person name="Butler J."/>
            <person name="Chin C."/>
            <person name="Gnerre S."/>
            <person name="Grabherr M."/>
            <person name="Kleber M."/>
            <person name="Mauceli E."/>
            <person name="MacCallum I."/>
        </authorList>
    </citation>
    <scope>NUCLEOTIDE SEQUENCE [LARGE SCALE GENOMIC DNA]</scope>
    <source>
        <strain evidence="5">Tucson 15010-1051.87</strain>
    </source>
</reference>
<dbReference type="InterPro" id="IPR035940">
    <property type="entry name" value="CAP_sf"/>
</dbReference>
<name>A0A0Q9W2M5_DROVI</name>
<dbReference type="OrthoDB" id="337038at2759"/>
<dbReference type="Proteomes" id="UP000008792">
    <property type="component" value="Unassembled WGS sequence"/>
</dbReference>
<feature type="domain" description="SCP" evidence="3">
    <location>
        <begin position="8"/>
        <end position="135"/>
    </location>
</feature>
<dbReference type="GO" id="GO:0005576">
    <property type="term" value="C:extracellular region"/>
    <property type="evidence" value="ECO:0007669"/>
    <property type="project" value="UniProtKB-SubCell"/>
</dbReference>
<evidence type="ECO:0000313" key="4">
    <source>
        <dbReference type="EMBL" id="KRF79062.1"/>
    </source>
</evidence>
<accession>A0A0Q9W2M5</accession>
<keyword evidence="2" id="KW-0964">Secreted</keyword>
<keyword evidence="5" id="KW-1185">Reference proteome</keyword>
<dbReference type="InterPro" id="IPR014044">
    <property type="entry name" value="CAP_dom"/>
</dbReference>
<dbReference type="SUPFAM" id="SSF55797">
    <property type="entry name" value="PR-1-like"/>
    <property type="match status" value="1"/>
</dbReference>
<dbReference type="AlphaFoldDB" id="A0A0Q9W2M5"/>
<dbReference type="EMBL" id="CH940652">
    <property type="protein sequence ID" value="KRF79062.1"/>
    <property type="molecule type" value="Genomic_DNA"/>
</dbReference>
<dbReference type="InterPro" id="IPR001283">
    <property type="entry name" value="CRISP-related"/>
</dbReference>
<evidence type="ECO:0000259" key="3">
    <source>
        <dbReference type="SMART" id="SM00198"/>
    </source>
</evidence>
<evidence type="ECO:0000256" key="1">
    <source>
        <dbReference type="ARBA" id="ARBA00004613"/>
    </source>
</evidence>
<sequence length="179" mass="20652">MCIRSSHELKDVFLASINTFRKLHGCPKLHLSEQLCASAAEHAKILCQNVIIETSYDNMTSELICTSRDPLTCVDDWHYQENFYDYKKAKYIKKAENFTLIIWKSSKEFGLGKCLHESGVFFVVVKMYPRGNIEGRFKENVPKEIRNSSSASSLYKPISYKYFFPVSIILPALAFKLLF</sequence>
<gene>
    <name evidence="4" type="primary">Dvir\GJ26161</name>
    <name evidence="4" type="ORF">Dvir_GJ26161</name>
</gene>
<dbReference type="PANTHER" id="PTHR10334">
    <property type="entry name" value="CYSTEINE-RICH SECRETORY PROTEIN-RELATED"/>
    <property type="match status" value="1"/>
</dbReference>
<comment type="subcellular location">
    <subcellularLocation>
        <location evidence="1">Secreted</location>
    </subcellularLocation>
</comment>
<evidence type="ECO:0000256" key="2">
    <source>
        <dbReference type="ARBA" id="ARBA00022525"/>
    </source>
</evidence>
<organism evidence="4 5">
    <name type="scientific">Drosophila virilis</name>
    <name type="common">Fruit fly</name>
    <dbReference type="NCBI Taxonomy" id="7244"/>
    <lineage>
        <taxon>Eukaryota</taxon>
        <taxon>Metazoa</taxon>
        <taxon>Ecdysozoa</taxon>
        <taxon>Arthropoda</taxon>
        <taxon>Hexapoda</taxon>
        <taxon>Insecta</taxon>
        <taxon>Pterygota</taxon>
        <taxon>Neoptera</taxon>
        <taxon>Endopterygota</taxon>
        <taxon>Diptera</taxon>
        <taxon>Brachycera</taxon>
        <taxon>Muscomorpha</taxon>
        <taxon>Ephydroidea</taxon>
        <taxon>Drosophilidae</taxon>
        <taxon>Drosophila</taxon>
    </lineage>
</organism>
<dbReference type="Gene3D" id="3.40.33.10">
    <property type="entry name" value="CAP"/>
    <property type="match status" value="1"/>
</dbReference>
<dbReference type="SMART" id="SM00198">
    <property type="entry name" value="SCP"/>
    <property type="match status" value="1"/>
</dbReference>
<protein>
    <submittedName>
        <fullName evidence="4">Uncharacterized protein, isoform A</fullName>
    </submittedName>
</protein>